<reference evidence="4 5" key="1">
    <citation type="submission" date="2019-07" db="EMBL/GenBank/DDBJ databases">
        <title>Genomics analysis of Aphanomyces spp. identifies a new class of oomycete effector associated with host adaptation.</title>
        <authorList>
            <person name="Gaulin E."/>
        </authorList>
    </citation>
    <scope>NUCLEOTIDE SEQUENCE [LARGE SCALE GENOMIC DNA]</scope>
    <source>
        <strain evidence="4 5">ATCC 201684</strain>
    </source>
</reference>
<dbReference type="InterPro" id="IPR013149">
    <property type="entry name" value="ADH-like_C"/>
</dbReference>
<evidence type="ECO:0000256" key="1">
    <source>
        <dbReference type="ARBA" id="ARBA00022857"/>
    </source>
</evidence>
<dbReference type="Gene3D" id="3.40.50.720">
    <property type="entry name" value="NAD(P)-binding Rossmann-like Domain"/>
    <property type="match status" value="1"/>
</dbReference>
<dbReference type="Gene3D" id="3.90.180.10">
    <property type="entry name" value="Medium-chain alcohol dehydrogenases, catalytic domain"/>
    <property type="match status" value="1"/>
</dbReference>
<comment type="caution">
    <text evidence="4">The sequence shown here is derived from an EMBL/GenBank/DDBJ whole genome shotgun (WGS) entry which is preliminary data.</text>
</comment>
<name>A0A6G0WLT4_9STRA</name>
<evidence type="ECO:0000256" key="2">
    <source>
        <dbReference type="ARBA" id="ARBA00023002"/>
    </source>
</evidence>
<sequence length="206" mass="22430">MALFHHLAIPQKTPTTTKKSVLILNGAGGVGSIAIQLLKTLTDVTIIATASRPQSTAWGKELGADDVVNHAGDIPTQLKDIGIPQVDYILNNTYIEPYFDAIVEVTKPLGKISSIIPPLENLPLQNLFHKSVIINWECMFTRSLYTTDNIVEQHRLLNHVSELVDAKKIRSTATDSLGKINAENLKKGHAAIETGRSVGKMVLAGF</sequence>
<dbReference type="GO" id="GO:0070402">
    <property type="term" value="F:NADPH binding"/>
    <property type="evidence" value="ECO:0007669"/>
    <property type="project" value="TreeGrafter"/>
</dbReference>
<dbReference type="SUPFAM" id="SSF51735">
    <property type="entry name" value="NAD(P)-binding Rossmann-fold domains"/>
    <property type="match status" value="1"/>
</dbReference>
<keyword evidence="1" id="KW-0521">NADP</keyword>
<evidence type="ECO:0000313" key="4">
    <source>
        <dbReference type="EMBL" id="KAF0728258.1"/>
    </source>
</evidence>
<proteinExistence type="predicted"/>
<dbReference type="GO" id="GO:0016651">
    <property type="term" value="F:oxidoreductase activity, acting on NAD(P)H"/>
    <property type="evidence" value="ECO:0007669"/>
    <property type="project" value="TreeGrafter"/>
</dbReference>
<dbReference type="PANTHER" id="PTHR48106">
    <property type="entry name" value="QUINONE OXIDOREDUCTASE PIG3-RELATED"/>
    <property type="match status" value="1"/>
</dbReference>
<protein>
    <recommendedName>
        <fullName evidence="3">Alcohol dehydrogenase-like C-terminal domain-containing protein</fullName>
    </recommendedName>
</protein>
<dbReference type="Pfam" id="PF00107">
    <property type="entry name" value="ADH_zinc_N"/>
    <property type="match status" value="1"/>
</dbReference>
<keyword evidence="2" id="KW-0560">Oxidoreductase</keyword>
<gene>
    <name evidence="4" type="ORF">Ae201684_013909</name>
</gene>
<keyword evidence="5" id="KW-1185">Reference proteome</keyword>
<dbReference type="InterPro" id="IPR036291">
    <property type="entry name" value="NAD(P)-bd_dom_sf"/>
</dbReference>
<dbReference type="EMBL" id="VJMJ01000180">
    <property type="protein sequence ID" value="KAF0728258.1"/>
    <property type="molecule type" value="Genomic_DNA"/>
</dbReference>
<feature type="domain" description="Alcohol dehydrogenase-like C-terminal" evidence="3">
    <location>
        <begin position="29"/>
        <end position="116"/>
    </location>
</feature>
<accession>A0A6G0WLT4</accession>
<organism evidence="4 5">
    <name type="scientific">Aphanomyces euteiches</name>
    <dbReference type="NCBI Taxonomy" id="100861"/>
    <lineage>
        <taxon>Eukaryota</taxon>
        <taxon>Sar</taxon>
        <taxon>Stramenopiles</taxon>
        <taxon>Oomycota</taxon>
        <taxon>Saprolegniomycetes</taxon>
        <taxon>Saprolegniales</taxon>
        <taxon>Verrucalvaceae</taxon>
        <taxon>Aphanomyces</taxon>
    </lineage>
</organism>
<dbReference type="AlphaFoldDB" id="A0A6G0WLT4"/>
<dbReference type="Proteomes" id="UP000481153">
    <property type="component" value="Unassembled WGS sequence"/>
</dbReference>
<dbReference type="VEuPathDB" id="FungiDB:AeMF1_017357"/>
<evidence type="ECO:0000313" key="5">
    <source>
        <dbReference type="Proteomes" id="UP000481153"/>
    </source>
</evidence>
<evidence type="ECO:0000259" key="3">
    <source>
        <dbReference type="Pfam" id="PF00107"/>
    </source>
</evidence>